<dbReference type="Proteomes" id="UP000248168">
    <property type="component" value="Unassembled WGS sequence"/>
</dbReference>
<evidence type="ECO:0000313" key="4">
    <source>
        <dbReference type="Proteomes" id="UP000248168"/>
    </source>
</evidence>
<dbReference type="OrthoDB" id="9773039at2"/>
<dbReference type="PANTHER" id="PTHR30388:SF6">
    <property type="entry name" value="XANTHINE DEHYDROGENASE SUBUNIT A-RELATED"/>
    <property type="match status" value="1"/>
</dbReference>
<evidence type="ECO:0000259" key="2">
    <source>
        <dbReference type="Pfam" id="PF13478"/>
    </source>
</evidence>
<dbReference type="Pfam" id="PF02625">
    <property type="entry name" value="XdhC_CoxI"/>
    <property type="match status" value="1"/>
</dbReference>
<dbReference type="InterPro" id="IPR027051">
    <property type="entry name" value="XdhC_Rossmann_dom"/>
</dbReference>
<dbReference type="PANTHER" id="PTHR30388">
    <property type="entry name" value="ALDEHYDE OXIDOREDUCTASE MOLYBDENUM COFACTOR ASSEMBLY PROTEIN"/>
    <property type="match status" value="1"/>
</dbReference>
<organism evidence="3 4">
    <name type="scientific">Nitrospira lenta</name>
    <dbReference type="NCBI Taxonomy" id="1436998"/>
    <lineage>
        <taxon>Bacteria</taxon>
        <taxon>Pseudomonadati</taxon>
        <taxon>Nitrospirota</taxon>
        <taxon>Nitrospiria</taxon>
        <taxon>Nitrospirales</taxon>
        <taxon>Nitrospiraceae</taxon>
        <taxon>Nitrospira</taxon>
    </lineage>
</organism>
<dbReference type="InterPro" id="IPR003777">
    <property type="entry name" value="XdhC_CoxI"/>
</dbReference>
<keyword evidence="4" id="KW-1185">Reference proteome</keyword>
<dbReference type="Pfam" id="PF13478">
    <property type="entry name" value="XdhC_C"/>
    <property type="match status" value="1"/>
</dbReference>
<protein>
    <submittedName>
        <fullName evidence="3">Xanthine and CO dehydrogenases maturation factor, XdhC/CoxF family</fullName>
    </submittedName>
</protein>
<gene>
    <name evidence="3" type="ORF">NITLEN_90005</name>
</gene>
<dbReference type="InterPro" id="IPR052698">
    <property type="entry name" value="MoCofactor_Util/Proc"/>
</dbReference>
<feature type="domain" description="XdhC- CoxI" evidence="1">
    <location>
        <begin position="15"/>
        <end position="81"/>
    </location>
</feature>
<sequence length="397" mass="42923">MSELQAILDAYSDMLRKNAPAALATVVQVAGSAYRRAGARMLIAADGHTIGSVSGGCLERDVLNQARRVLQWSEPRVVTYDSMSDDDVAWEFNLGCNGIVNVLIEPMTHDKEQDHLGFLANCLRHRQTGIVAVVFGIEGTTKAKIGNRLLLSEHGPAVHDIGDGELADAILADSSCALESSTSTAKRYELAAGRADVYIEVILPPVPLVIFGAGHDALPLIRLAKELGWHVTLADPRPGHATRTRFPLADVLIACRPEEMLEHITLDGRTVAAVMTHNFLHDSELLRVLLPSPVRYVGILGSKRRTRRLLDHLQQAGVSLSEHHLSRVYSPIGLDIGAETPEEIALAAVAEIKAVLTGRLGGMLRTREGPLHEPNVDDNVIAASGTTQGTMYCGLEY</sequence>
<dbReference type="RefSeq" id="WP_121990873.1">
    <property type="nucleotide sequence ID" value="NZ_OUNR01000022.1"/>
</dbReference>
<accession>A0A330LHN3</accession>
<dbReference type="FunCoup" id="A0A330LHN3">
    <property type="interactions" value="59"/>
</dbReference>
<reference evidence="4" key="1">
    <citation type="submission" date="2018-04" db="EMBL/GenBank/DDBJ databases">
        <authorList>
            <person name="Lucker S."/>
            <person name="Sakoula D."/>
        </authorList>
    </citation>
    <scope>NUCLEOTIDE SEQUENCE [LARGE SCALE GENOMIC DNA]</scope>
</reference>
<evidence type="ECO:0000313" key="3">
    <source>
        <dbReference type="EMBL" id="SPP66750.1"/>
    </source>
</evidence>
<evidence type="ECO:0000259" key="1">
    <source>
        <dbReference type="Pfam" id="PF02625"/>
    </source>
</evidence>
<dbReference type="Gene3D" id="3.40.50.720">
    <property type="entry name" value="NAD(P)-binding Rossmann-like Domain"/>
    <property type="match status" value="1"/>
</dbReference>
<proteinExistence type="predicted"/>
<dbReference type="InParanoid" id="A0A330LHN3"/>
<feature type="domain" description="XdhC Rossmann" evidence="2">
    <location>
        <begin position="208"/>
        <end position="352"/>
    </location>
</feature>
<name>A0A330LHN3_9BACT</name>
<dbReference type="AlphaFoldDB" id="A0A330LHN3"/>
<dbReference type="EMBL" id="OUNR01000022">
    <property type="protein sequence ID" value="SPP66750.1"/>
    <property type="molecule type" value="Genomic_DNA"/>
</dbReference>